<dbReference type="InterPro" id="IPR021109">
    <property type="entry name" value="Peptidase_aspartic_dom_sf"/>
</dbReference>
<organism evidence="3 4">
    <name type="scientific">Odontophorus gujanensis</name>
    <name type="common">marbled wood quail</name>
    <dbReference type="NCBI Taxonomy" id="886794"/>
    <lineage>
        <taxon>Eukaryota</taxon>
        <taxon>Metazoa</taxon>
        <taxon>Chordata</taxon>
        <taxon>Craniata</taxon>
        <taxon>Vertebrata</taxon>
        <taxon>Euteleostomi</taxon>
        <taxon>Archelosauria</taxon>
        <taxon>Archosauria</taxon>
        <taxon>Dinosauria</taxon>
        <taxon>Saurischia</taxon>
        <taxon>Theropoda</taxon>
        <taxon>Coelurosauria</taxon>
        <taxon>Aves</taxon>
        <taxon>Neognathae</taxon>
        <taxon>Galloanserae</taxon>
        <taxon>Galliformes</taxon>
        <taxon>Odontophoridae</taxon>
        <taxon>Odontophorus</taxon>
    </lineage>
</organism>
<dbReference type="Pfam" id="PF00026">
    <property type="entry name" value="Asp"/>
    <property type="match status" value="1"/>
</dbReference>
<dbReference type="GO" id="GO:0006508">
    <property type="term" value="P:proteolysis"/>
    <property type="evidence" value="ECO:0007669"/>
    <property type="project" value="InterPro"/>
</dbReference>
<keyword evidence="4" id="KW-1185">Reference proteome</keyword>
<evidence type="ECO:0000259" key="2">
    <source>
        <dbReference type="PROSITE" id="PS51767"/>
    </source>
</evidence>
<dbReference type="Proteomes" id="UP000522663">
    <property type="component" value="Unassembled WGS sequence"/>
</dbReference>
<accession>A0A7K9Z3L2</accession>
<dbReference type="EMBL" id="VXAB01023907">
    <property type="protein sequence ID" value="NXJ16915.1"/>
    <property type="molecule type" value="Genomic_DNA"/>
</dbReference>
<dbReference type="PANTHER" id="PTHR47966:SF70">
    <property type="entry name" value="PEPTIDASE A1 DOMAIN-CONTAINING PROTEIN"/>
    <property type="match status" value="1"/>
</dbReference>
<reference evidence="3 4" key="1">
    <citation type="submission" date="2019-09" db="EMBL/GenBank/DDBJ databases">
        <title>Bird 10,000 Genomes (B10K) Project - Family phase.</title>
        <authorList>
            <person name="Zhang G."/>
        </authorList>
    </citation>
    <scope>NUCLEOTIDE SEQUENCE [LARGE SCALE GENOMIC DNA]</scope>
    <source>
        <strain evidence="3">B10K-DU-001-53</strain>
        <tissue evidence="3">Muscle</tissue>
    </source>
</reference>
<feature type="non-terminal residue" evidence="3">
    <location>
        <position position="1"/>
    </location>
</feature>
<dbReference type="OrthoDB" id="771136at2759"/>
<sequence length="90" mass="9758">NHAKFKPNASSTFINNGQIITLSYGSGTLTVQLGYDTLRIQTITVRNQEFGLSRVEPTRPFYYAQFDGIMGMAYPALAAGGAPTPLQGML</sequence>
<dbReference type="GO" id="GO:0004190">
    <property type="term" value="F:aspartic-type endopeptidase activity"/>
    <property type="evidence" value="ECO:0007669"/>
    <property type="project" value="InterPro"/>
</dbReference>
<dbReference type="PROSITE" id="PS51767">
    <property type="entry name" value="PEPTIDASE_A1"/>
    <property type="match status" value="1"/>
</dbReference>
<dbReference type="InterPro" id="IPR033121">
    <property type="entry name" value="PEPTIDASE_A1"/>
</dbReference>
<protein>
    <submittedName>
        <fullName evidence="3">PEPC protein</fullName>
    </submittedName>
</protein>
<dbReference type="PANTHER" id="PTHR47966">
    <property type="entry name" value="BETA-SITE APP-CLEAVING ENZYME, ISOFORM A-RELATED"/>
    <property type="match status" value="1"/>
</dbReference>
<evidence type="ECO:0000256" key="1">
    <source>
        <dbReference type="ARBA" id="ARBA00007447"/>
    </source>
</evidence>
<comment type="caution">
    <text evidence="3">The sequence shown here is derived from an EMBL/GenBank/DDBJ whole genome shotgun (WGS) entry which is preliminary data.</text>
</comment>
<dbReference type="InterPro" id="IPR001461">
    <property type="entry name" value="Aspartic_peptidase_A1"/>
</dbReference>
<dbReference type="AlphaFoldDB" id="A0A7K9Z3L2"/>
<evidence type="ECO:0000313" key="4">
    <source>
        <dbReference type="Proteomes" id="UP000522663"/>
    </source>
</evidence>
<evidence type="ECO:0000313" key="3">
    <source>
        <dbReference type="EMBL" id="NXJ16915.1"/>
    </source>
</evidence>
<name>A0A7K9Z3L2_9GALL</name>
<dbReference type="Gene3D" id="2.40.70.10">
    <property type="entry name" value="Acid Proteases"/>
    <property type="match status" value="1"/>
</dbReference>
<comment type="similarity">
    <text evidence="1">Belongs to the peptidase A1 family.</text>
</comment>
<proteinExistence type="inferred from homology"/>
<dbReference type="SUPFAM" id="SSF50630">
    <property type="entry name" value="Acid proteases"/>
    <property type="match status" value="1"/>
</dbReference>
<feature type="domain" description="Peptidase A1" evidence="2">
    <location>
        <begin position="1"/>
        <end position="90"/>
    </location>
</feature>
<feature type="non-terminal residue" evidence="3">
    <location>
        <position position="90"/>
    </location>
</feature>
<gene>
    <name evidence="3" type="primary">Pgc_1</name>
    <name evidence="3" type="ORF">ODOGUJ_R14646</name>
</gene>